<feature type="compositionally biased region" description="Polar residues" evidence="8">
    <location>
        <begin position="1"/>
        <end position="21"/>
    </location>
</feature>
<protein>
    <submittedName>
        <fullName evidence="10">Sugar ABC transporter permease</fullName>
    </submittedName>
</protein>
<keyword evidence="6 7" id="KW-0472">Membrane</keyword>
<feature type="transmembrane region" description="Helical" evidence="7">
    <location>
        <begin position="30"/>
        <end position="51"/>
    </location>
</feature>
<dbReference type="PANTHER" id="PTHR30193">
    <property type="entry name" value="ABC TRANSPORTER PERMEASE PROTEIN"/>
    <property type="match status" value="1"/>
</dbReference>
<evidence type="ECO:0000256" key="7">
    <source>
        <dbReference type="RuleBase" id="RU363032"/>
    </source>
</evidence>
<feature type="transmembrane region" description="Helical" evidence="7">
    <location>
        <begin position="96"/>
        <end position="117"/>
    </location>
</feature>
<dbReference type="CDD" id="cd06261">
    <property type="entry name" value="TM_PBP2"/>
    <property type="match status" value="1"/>
</dbReference>
<dbReference type="RefSeq" id="WP_133349197.1">
    <property type="nucleotide sequence ID" value="NZ_SMZQ01000005.1"/>
</dbReference>
<reference evidence="10 11" key="1">
    <citation type="submission" date="2019-03" db="EMBL/GenBank/DDBJ databases">
        <title>Genome Sequencing and Assembly of Various Microbes Isolated from Partially Reclaimed Soil and Acid Mine Drainage (AMD) Site.</title>
        <authorList>
            <person name="Steinbock B."/>
            <person name="Bechtold R."/>
            <person name="Sevigny J.L."/>
            <person name="Thomas D."/>
            <person name="Cuthill L.R."/>
            <person name="Aveiro Johannsen E.J."/>
            <person name="Thomas K."/>
            <person name="Ghosh A."/>
        </authorList>
    </citation>
    <scope>NUCLEOTIDE SEQUENCE [LARGE SCALE GENOMIC DNA]</scope>
    <source>
        <strain evidence="10 11">S-A1</strain>
    </source>
</reference>
<evidence type="ECO:0000256" key="4">
    <source>
        <dbReference type="ARBA" id="ARBA00022692"/>
    </source>
</evidence>
<evidence type="ECO:0000256" key="6">
    <source>
        <dbReference type="ARBA" id="ARBA00023136"/>
    </source>
</evidence>
<evidence type="ECO:0000256" key="5">
    <source>
        <dbReference type="ARBA" id="ARBA00022989"/>
    </source>
</evidence>
<organism evidence="10 11">
    <name type="scientific">Arthrobacter nitrophenolicus</name>
    <dbReference type="NCBI Taxonomy" id="683150"/>
    <lineage>
        <taxon>Bacteria</taxon>
        <taxon>Bacillati</taxon>
        <taxon>Actinomycetota</taxon>
        <taxon>Actinomycetes</taxon>
        <taxon>Micrococcales</taxon>
        <taxon>Micrococcaceae</taxon>
        <taxon>Arthrobacter</taxon>
    </lineage>
</organism>
<dbReference type="SUPFAM" id="SSF161098">
    <property type="entry name" value="MetI-like"/>
    <property type="match status" value="1"/>
</dbReference>
<dbReference type="OrthoDB" id="5174895at2"/>
<dbReference type="InterPro" id="IPR000515">
    <property type="entry name" value="MetI-like"/>
</dbReference>
<feature type="region of interest" description="Disordered" evidence="8">
    <location>
        <begin position="1"/>
        <end position="25"/>
    </location>
</feature>
<feature type="transmembrane region" description="Helical" evidence="7">
    <location>
        <begin position="225"/>
        <end position="245"/>
    </location>
</feature>
<dbReference type="STRING" id="683150.G205_02118"/>
<feature type="transmembrane region" description="Helical" evidence="7">
    <location>
        <begin position="129"/>
        <end position="149"/>
    </location>
</feature>
<dbReference type="InterPro" id="IPR051393">
    <property type="entry name" value="ABC_transporter_permease"/>
</dbReference>
<feature type="transmembrane region" description="Helical" evidence="7">
    <location>
        <begin position="287"/>
        <end position="309"/>
    </location>
</feature>
<evidence type="ECO:0000256" key="1">
    <source>
        <dbReference type="ARBA" id="ARBA00004651"/>
    </source>
</evidence>
<comment type="subcellular location">
    <subcellularLocation>
        <location evidence="1 7">Cell membrane</location>
        <topology evidence="1 7">Multi-pass membrane protein</topology>
    </subcellularLocation>
</comment>
<keyword evidence="2 7" id="KW-0813">Transport</keyword>
<comment type="caution">
    <text evidence="10">The sequence shown here is derived from an EMBL/GenBank/DDBJ whole genome shotgun (WGS) entry which is preliminary data.</text>
</comment>
<gene>
    <name evidence="10" type="ORF">E2R57_11585</name>
</gene>
<feature type="domain" description="ABC transmembrane type-1" evidence="9">
    <location>
        <begin position="92"/>
        <end position="306"/>
    </location>
</feature>
<comment type="similarity">
    <text evidence="7">Belongs to the binding-protein-dependent transport system permease family.</text>
</comment>
<evidence type="ECO:0000256" key="2">
    <source>
        <dbReference type="ARBA" id="ARBA00022448"/>
    </source>
</evidence>
<proteinExistence type="inferred from homology"/>
<dbReference type="GO" id="GO:0055085">
    <property type="term" value="P:transmembrane transport"/>
    <property type="evidence" value="ECO:0007669"/>
    <property type="project" value="InterPro"/>
</dbReference>
<dbReference type="AlphaFoldDB" id="A0A4R5XZG9"/>
<dbReference type="PANTHER" id="PTHR30193:SF41">
    <property type="entry name" value="DIACETYLCHITOBIOSE UPTAKE SYSTEM PERMEASE PROTEIN NGCF"/>
    <property type="match status" value="1"/>
</dbReference>
<sequence>MALSTTPELQPLQPQMSSNRTLTRKRPHRLSVTSWVFMAPIAVVFVVLYVIPMSQSLYYSFTDFDGYVSNPEFVGFDNYAELFKDPSMLSALGYTIFYAVSTTILVTVTAIPLALTLNRKFFGRNLVRSAFFFPAVPSVAILGLVWGFILNPLGSGVLNSIIRSLTGLGPIPWLSDSTLAQLSTVAVTIWALTGWHAVLYLAYLQAIPADYYEVSKIDGASSWQSFRYITLPLLIPAMAVSQLLLMTNGLKVFDLPFTLTRGGPGFSTRTLTQSLIEDGIAQSRVGAASALAVLFLIVVGLVVLGQMALSNALQRKYS</sequence>
<feature type="transmembrane region" description="Helical" evidence="7">
    <location>
        <begin position="182"/>
        <end position="204"/>
    </location>
</feature>
<evidence type="ECO:0000256" key="3">
    <source>
        <dbReference type="ARBA" id="ARBA00022475"/>
    </source>
</evidence>
<dbReference type="Pfam" id="PF00528">
    <property type="entry name" value="BPD_transp_1"/>
    <property type="match status" value="1"/>
</dbReference>
<evidence type="ECO:0000313" key="11">
    <source>
        <dbReference type="Proteomes" id="UP000294621"/>
    </source>
</evidence>
<keyword evidence="3" id="KW-1003">Cell membrane</keyword>
<name>A0A4R5XZG9_9MICC</name>
<evidence type="ECO:0000313" key="10">
    <source>
        <dbReference type="EMBL" id="TDL37373.1"/>
    </source>
</evidence>
<keyword evidence="5 7" id="KW-1133">Transmembrane helix</keyword>
<dbReference type="PROSITE" id="PS50928">
    <property type="entry name" value="ABC_TM1"/>
    <property type="match status" value="1"/>
</dbReference>
<dbReference type="EMBL" id="SMZQ01000005">
    <property type="protein sequence ID" value="TDL37373.1"/>
    <property type="molecule type" value="Genomic_DNA"/>
</dbReference>
<dbReference type="Proteomes" id="UP000294621">
    <property type="component" value="Unassembled WGS sequence"/>
</dbReference>
<evidence type="ECO:0000256" key="8">
    <source>
        <dbReference type="SAM" id="MobiDB-lite"/>
    </source>
</evidence>
<dbReference type="GO" id="GO:0005886">
    <property type="term" value="C:plasma membrane"/>
    <property type="evidence" value="ECO:0007669"/>
    <property type="project" value="UniProtKB-SubCell"/>
</dbReference>
<accession>A0A4R5XZG9</accession>
<evidence type="ECO:0000259" key="9">
    <source>
        <dbReference type="PROSITE" id="PS50928"/>
    </source>
</evidence>
<dbReference type="Gene3D" id="1.10.3720.10">
    <property type="entry name" value="MetI-like"/>
    <property type="match status" value="1"/>
</dbReference>
<dbReference type="InterPro" id="IPR035906">
    <property type="entry name" value="MetI-like_sf"/>
</dbReference>
<keyword evidence="4 7" id="KW-0812">Transmembrane</keyword>